<evidence type="ECO:0000313" key="2">
    <source>
        <dbReference type="Proteomes" id="UP000308197"/>
    </source>
</evidence>
<reference evidence="1 2" key="1">
    <citation type="journal article" date="2019" name="Nat. Ecol. Evol.">
        <title>Megaphylogeny resolves global patterns of mushroom evolution.</title>
        <authorList>
            <person name="Varga T."/>
            <person name="Krizsan K."/>
            <person name="Foldi C."/>
            <person name="Dima B."/>
            <person name="Sanchez-Garcia M."/>
            <person name="Sanchez-Ramirez S."/>
            <person name="Szollosi G.J."/>
            <person name="Szarkandi J.G."/>
            <person name="Papp V."/>
            <person name="Albert L."/>
            <person name="Andreopoulos W."/>
            <person name="Angelini C."/>
            <person name="Antonin V."/>
            <person name="Barry K.W."/>
            <person name="Bougher N.L."/>
            <person name="Buchanan P."/>
            <person name="Buyck B."/>
            <person name="Bense V."/>
            <person name="Catcheside P."/>
            <person name="Chovatia M."/>
            <person name="Cooper J."/>
            <person name="Damon W."/>
            <person name="Desjardin D."/>
            <person name="Finy P."/>
            <person name="Geml J."/>
            <person name="Haridas S."/>
            <person name="Hughes K."/>
            <person name="Justo A."/>
            <person name="Karasinski D."/>
            <person name="Kautmanova I."/>
            <person name="Kiss B."/>
            <person name="Kocsube S."/>
            <person name="Kotiranta H."/>
            <person name="LaButti K.M."/>
            <person name="Lechner B.E."/>
            <person name="Liimatainen K."/>
            <person name="Lipzen A."/>
            <person name="Lukacs Z."/>
            <person name="Mihaltcheva S."/>
            <person name="Morgado L.N."/>
            <person name="Niskanen T."/>
            <person name="Noordeloos M.E."/>
            <person name="Ohm R.A."/>
            <person name="Ortiz-Santana B."/>
            <person name="Ovrebo C."/>
            <person name="Racz N."/>
            <person name="Riley R."/>
            <person name="Savchenko A."/>
            <person name="Shiryaev A."/>
            <person name="Soop K."/>
            <person name="Spirin V."/>
            <person name="Szebenyi C."/>
            <person name="Tomsovsky M."/>
            <person name="Tulloss R.E."/>
            <person name="Uehling J."/>
            <person name="Grigoriev I.V."/>
            <person name="Vagvolgyi C."/>
            <person name="Papp T."/>
            <person name="Martin F.M."/>
            <person name="Miettinen O."/>
            <person name="Hibbett D.S."/>
            <person name="Nagy L.G."/>
        </authorList>
    </citation>
    <scope>NUCLEOTIDE SEQUENCE [LARGE SCALE GENOMIC DNA]</scope>
    <source>
        <strain evidence="1 2">HHB13444</strain>
    </source>
</reference>
<dbReference type="Proteomes" id="UP000308197">
    <property type="component" value="Unassembled WGS sequence"/>
</dbReference>
<evidence type="ECO:0000313" key="1">
    <source>
        <dbReference type="EMBL" id="TFK80153.1"/>
    </source>
</evidence>
<dbReference type="InParanoid" id="A0A5C3P326"/>
<accession>A0A5C3P326</accession>
<sequence>MAARRRRRTTTRKTSILLRWYAYGRPGAEPRLGKTQPTLRGSRSMVLQYYYTVCVRQLLPSEWGDNTQMS</sequence>
<protein>
    <submittedName>
        <fullName evidence="1">Uncharacterized protein</fullName>
    </submittedName>
</protein>
<gene>
    <name evidence="1" type="ORF">K466DRAFT_392372</name>
</gene>
<organism evidence="1 2">
    <name type="scientific">Polyporus arcularius HHB13444</name>
    <dbReference type="NCBI Taxonomy" id="1314778"/>
    <lineage>
        <taxon>Eukaryota</taxon>
        <taxon>Fungi</taxon>
        <taxon>Dikarya</taxon>
        <taxon>Basidiomycota</taxon>
        <taxon>Agaricomycotina</taxon>
        <taxon>Agaricomycetes</taxon>
        <taxon>Polyporales</taxon>
        <taxon>Polyporaceae</taxon>
        <taxon>Polyporus</taxon>
    </lineage>
</organism>
<dbReference type="EMBL" id="ML211835">
    <property type="protein sequence ID" value="TFK80153.1"/>
    <property type="molecule type" value="Genomic_DNA"/>
</dbReference>
<dbReference type="AlphaFoldDB" id="A0A5C3P326"/>
<keyword evidence="2" id="KW-1185">Reference proteome</keyword>
<proteinExistence type="predicted"/>
<name>A0A5C3P326_9APHY</name>